<evidence type="ECO:0000256" key="1">
    <source>
        <dbReference type="SAM" id="MobiDB-lite"/>
    </source>
</evidence>
<dbReference type="Pfam" id="PF05678">
    <property type="entry name" value="VQ"/>
    <property type="match status" value="1"/>
</dbReference>
<organism evidence="3 4">
    <name type="scientific">Stylosanthes scabra</name>
    <dbReference type="NCBI Taxonomy" id="79078"/>
    <lineage>
        <taxon>Eukaryota</taxon>
        <taxon>Viridiplantae</taxon>
        <taxon>Streptophyta</taxon>
        <taxon>Embryophyta</taxon>
        <taxon>Tracheophyta</taxon>
        <taxon>Spermatophyta</taxon>
        <taxon>Magnoliopsida</taxon>
        <taxon>eudicotyledons</taxon>
        <taxon>Gunneridae</taxon>
        <taxon>Pentapetalae</taxon>
        <taxon>rosids</taxon>
        <taxon>fabids</taxon>
        <taxon>Fabales</taxon>
        <taxon>Fabaceae</taxon>
        <taxon>Papilionoideae</taxon>
        <taxon>50 kb inversion clade</taxon>
        <taxon>dalbergioids sensu lato</taxon>
        <taxon>Dalbergieae</taxon>
        <taxon>Pterocarpus clade</taxon>
        <taxon>Stylosanthes</taxon>
    </lineage>
</organism>
<comment type="caution">
    <text evidence="3">The sequence shown here is derived from an EMBL/GenBank/DDBJ whole genome shotgun (WGS) entry which is preliminary data.</text>
</comment>
<feature type="region of interest" description="Disordered" evidence="1">
    <location>
        <begin position="19"/>
        <end position="58"/>
    </location>
</feature>
<protein>
    <recommendedName>
        <fullName evidence="2">VQ domain-containing protein</fullName>
    </recommendedName>
</protein>
<dbReference type="InterPro" id="IPR039607">
    <property type="entry name" value="VQ_8/17/18/20/21/25"/>
</dbReference>
<dbReference type="EMBL" id="JASCZI010211566">
    <property type="protein sequence ID" value="MED6194502.1"/>
    <property type="molecule type" value="Genomic_DNA"/>
</dbReference>
<dbReference type="InterPro" id="IPR008889">
    <property type="entry name" value="VQ"/>
</dbReference>
<dbReference type="PANTHER" id="PTHR33143">
    <property type="entry name" value="F16F4.1 PROTEIN-RELATED"/>
    <property type="match status" value="1"/>
</dbReference>
<dbReference type="PANTHER" id="PTHR33143:SF76">
    <property type="entry name" value="VQ MOTIF-CONTAINING PROTEIN 8, CHLOROPLASTIC"/>
    <property type="match status" value="1"/>
</dbReference>
<name>A0ABU6XA14_9FABA</name>
<reference evidence="3 4" key="1">
    <citation type="journal article" date="2023" name="Plants (Basel)">
        <title>Bridging the Gap: Combining Genomics and Transcriptomics Approaches to Understand Stylosanthes scabra, an Orphan Legume from the Brazilian Caatinga.</title>
        <authorList>
            <person name="Ferreira-Neto J.R.C."/>
            <person name="da Silva M.D."/>
            <person name="Binneck E."/>
            <person name="de Melo N.F."/>
            <person name="da Silva R.H."/>
            <person name="de Melo A.L.T.M."/>
            <person name="Pandolfi V."/>
            <person name="Bustamante F.O."/>
            <person name="Brasileiro-Vidal A.C."/>
            <person name="Benko-Iseppon A.M."/>
        </authorList>
    </citation>
    <scope>NUCLEOTIDE SEQUENCE [LARGE SCALE GENOMIC DNA]</scope>
    <source>
        <tissue evidence="3">Leaves</tissue>
    </source>
</reference>
<sequence>MRSDAKFFYGFQQEEEKTMTTKKAVMNGPRPSPLMINKDSHMIRKPSSSSSDQNKIRKPIIIYTQSPKIIHTKAQDFMALVQRLTGKSPTSNSKQKQHKNNNSNNEASDNFGSSLSDGSNNSSSIKQQIHHQWKKSEVDETSSALRRDDDDDYGGDDDDKKRGASIHHQYSPNSSLLNFADMPLFTPNSSSDIFCSSSSTRSLLFKHSDSSPYGILGNLISPSGLEFINELPEY</sequence>
<dbReference type="Proteomes" id="UP001341840">
    <property type="component" value="Unassembled WGS sequence"/>
</dbReference>
<accession>A0ABU6XA14</accession>
<gene>
    <name evidence="3" type="ORF">PIB30_029150</name>
</gene>
<feature type="domain" description="VQ" evidence="2">
    <location>
        <begin position="66"/>
        <end position="91"/>
    </location>
</feature>
<proteinExistence type="predicted"/>
<feature type="region of interest" description="Disordered" evidence="1">
    <location>
        <begin position="85"/>
        <end position="171"/>
    </location>
</feature>
<evidence type="ECO:0000313" key="3">
    <source>
        <dbReference type="EMBL" id="MED6194502.1"/>
    </source>
</evidence>
<keyword evidence="4" id="KW-1185">Reference proteome</keyword>
<feature type="compositionally biased region" description="Low complexity" evidence="1">
    <location>
        <begin position="100"/>
        <end position="124"/>
    </location>
</feature>
<evidence type="ECO:0000313" key="4">
    <source>
        <dbReference type="Proteomes" id="UP001341840"/>
    </source>
</evidence>
<evidence type="ECO:0000259" key="2">
    <source>
        <dbReference type="Pfam" id="PF05678"/>
    </source>
</evidence>